<dbReference type="AlphaFoldDB" id="A0A835LY03"/>
<evidence type="ECO:0000313" key="2">
    <source>
        <dbReference type="Proteomes" id="UP000631114"/>
    </source>
</evidence>
<protein>
    <submittedName>
        <fullName evidence="1">Uncharacterized protein</fullName>
    </submittedName>
</protein>
<feature type="non-terminal residue" evidence="1">
    <location>
        <position position="54"/>
    </location>
</feature>
<name>A0A835LY03_9MAGN</name>
<dbReference type="EMBL" id="JADFTS010000004">
    <property type="protein sequence ID" value="KAF9609172.1"/>
    <property type="molecule type" value="Genomic_DNA"/>
</dbReference>
<keyword evidence="2" id="KW-1185">Reference proteome</keyword>
<proteinExistence type="predicted"/>
<comment type="caution">
    <text evidence="1">The sequence shown here is derived from an EMBL/GenBank/DDBJ whole genome shotgun (WGS) entry which is preliminary data.</text>
</comment>
<gene>
    <name evidence="1" type="ORF">IFM89_013562</name>
</gene>
<sequence length="54" mass="6273">MSTADDGYNIILFWLQEFSTKNKLLITSTQLQNSVDELCLHLISIQISKIRYIL</sequence>
<dbReference type="Proteomes" id="UP000631114">
    <property type="component" value="Unassembled WGS sequence"/>
</dbReference>
<accession>A0A835LY03</accession>
<dbReference type="OrthoDB" id="1709890at2759"/>
<reference evidence="1 2" key="1">
    <citation type="submission" date="2020-10" db="EMBL/GenBank/DDBJ databases">
        <title>The Coptis chinensis genome and diversification of protoberbering-type alkaloids.</title>
        <authorList>
            <person name="Wang B."/>
            <person name="Shu S."/>
            <person name="Song C."/>
            <person name="Liu Y."/>
        </authorList>
    </citation>
    <scope>NUCLEOTIDE SEQUENCE [LARGE SCALE GENOMIC DNA]</scope>
    <source>
        <strain evidence="1">HL-2020</strain>
        <tissue evidence="1">Leaf</tissue>
    </source>
</reference>
<organism evidence="1 2">
    <name type="scientific">Coptis chinensis</name>
    <dbReference type="NCBI Taxonomy" id="261450"/>
    <lineage>
        <taxon>Eukaryota</taxon>
        <taxon>Viridiplantae</taxon>
        <taxon>Streptophyta</taxon>
        <taxon>Embryophyta</taxon>
        <taxon>Tracheophyta</taxon>
        <taxon>Spermatophyta</taxon>
        <taxon>Magnoliopsida</taxon>
        <taxon>Ranunculales</taxon>
        <taxon>Ranunculaceae</taxon>
        <taxon>Coptidoideae</taxon>
        <taxon>Coptis</taxon>
    </lineage>
</organism>
<evidence type="ECO:0000313" key="1">
    <source>
        <dbReference type="EMBL" id="KAF9609172.1"/>
    </source>
</evidence>